<gene>
    <name evidence="1" type="ORF">BJX66DRAFT_60952</name>
</gene>
<evidence type="ECO:0000313" key="1">
    <source>
        <dbReference type="EMBL" id="KAL2785337.1"/>
    </source>
</evidence>
<keyword evidence="2" id="KW-1185">Reference proteome</keyword>
<reference evidence="1 2" key="1">
    <citation type="submission" date="2024-07" db="EMBL/GenBank/DDBJ databases">
        <title>Section-level genome sequencing and comparative genomics of Aspergillus sections Usti and Cavernicolus.</title>
        <authorList>
            <consortium name="Lawrence Berkeley National Laboratory"/>
            <person name="Nybo J.L."/>
            <person name="Vesth T.C."/>
            <person name="Theobald S."/>
            <person name="Frisvad J.C."/>
            <person name="Larsen T.O."/>
            <person name="Kjaerboelling I."/>
            <person name="Rothschild-Mancinelli K."/>
            <person name="Lyhne E.K."/>
            <person name="Kogle M.E."/>
            <person name="Barry K."/>
            <person name="Clum A."/>
            <person name="Na H."/>
            <person name="Ledsgaard L."/>
            <person name="Lin J."/>
            <person name="Lipzen A."/>
            <person name="Kuo A."/>
            <person name="Riley R."/>
            <person name="Mondo S."/>
            <person name="Labutti K."/>
            <person name="Haridas S."/>
            <person name="Pangalinan J."/>
            <person name="Salamov A.A."/>
            <person name="Simmons B.A."/>
            <person name="Magnuson J.K."/>
            <person name="Chen J."/>
            <person name="Drula E."/>
            <person name="Henrissat B."/>
            <person name="Wiebenga A."/>
            <person name="Lubbers R.J."/>
            <person name="Gomes A.C."/>
            <person name="Makela M.R."/>
            <person name="Stajich J."/>
            <person name="Grigoriev I.V."/>
            <person name="Mortensen U.H."/>
            <person name="De Vries R.P."/>
            <person name="Baker S.E."/>
            <person name="Andersen M.R."/>
        </authorList>
    </citation>
    <scope>NUCLEOTIDE SEQUENCE [LARGE SCALE GENOMIC DNA]</scope>
    <source>
        <strain evidence="1 2">CBS 209.92</strain>
    </source>
</reference>
<comment type="caution">
    <text evidence="1">The sequence shown here is derived from an EMBL/GenBank/DDBJ whole genome shotgun (WGS) entry which is preliminary data.</text>
</comment>
<accession>A0ABR4FQN5</accession>
<sequence>MGHSRLHVKQHIVIEMEVELAHPQRCGLNSRVQGPLLDYPYMQPATPGLLSLISAEHGCRQSVRMARSSNEKRARRRQQCREALANHIYDRLGLRIAPSEVRLQPSQDDGYAWSVTDRSAHLLQGSLSNGSVGRYDAICAELGVSIEAVRPEVLVDIEPTCLGEDDEPSIGGESFTAIIQRLSLENEKLKSEIGRIQRHAETMSHTCTGWEAKYRKLEQGGALQERSIASLQEGLRFARSDISQAIRLLQRHQSRNETP</sequence>
<organism evidence="1 2">
    <name type="scientific">Aspergillus keveii</name>
    <dbReference type="NCBI Taxonomy" id="714993"/>
    <lineage>
        <taxon>Eukaryota</taxon>
        <taxon>Fungi</taxon>
        <taxon>Dikarya</taxon>
        <taxon>Ascomycota</taxon>
        <taxon>Pezizomycotina</taxon>
        <taxon>Eurotiomycetes</taxon>
        <taxon>Eurotiomycetidae</taxon>
        <taxon>Eurotiales</taxon>
        <taxon>Aspergillaceae</taxon>
        <taxon>Aspergillus</taxon>
        <taxon>Aspergillus subgen. Nidulantes</taxon>
    </lineage>
</organism>
<proteinExistence type="predicted"/>
<protein>
    <submittedName>
        <fullName evidence="1">Uncharacterized protein</fullName>
    </submittedName>
</protein>
<name>A0ABR4FQN5_9EURO</name>
<dbReference type="EMBL" id="JBFTWV010000147">
    <property type="protein sequence ID" value="KAL2785337.1"/>
    <property type="molecule type" value="Genomic_DNA"/>
</dbReference>
<evidence type="ECO:0000313" key="2">
    <source>
        <dbReference type="Proteomes" id="UP001610563"/>
    </source>
</evidence>
<dbReference type="Proteomes" id="UP001610563">
    <property type="component" value="Unassembled WGS sequence"/>
</dbReference>